<proteinExistence type="predicted"/>
<dbReference type="Pfam" id="PF03400">
    <property type="entry name" value="DDE_Tnp_IS1"/>
    <property type="match status" value="1"/>
</dbReference>
<dbReference type="EMBL" id="CP018889">
    <property type="protein sequence ID" value="QGX04097.1"/>
    <property type="molecule type" value="Genomic_DNA"/>
</dbReference>
<dbReference type="GO" id="GO:0004803">
    <property type="term" value="F:transposase activity"/>
    <property type="evidence" value="ECO:0007669"/>
    <property type="project" value="InterPro"/>
</dbReference>
<evidence type="ECO:0000313" key="1">
    <source>
        <dbReference type="EMBL" id="QGX04097.1"/>
    </source>
</evidence>
<dbReference type="GO" id="GO:0006313">
    <property type="term" value="P:DNA transposition"/>
    <property type="evidence" value="ECO:0007669"/>
    <property type="project" value="InterPro"/>
</dbReference>
<dbReference type="InterPro" id="IPR005063">
    <property type="entry name" value="Transposase_27"/>
</dbReference>
<reference evidence="2" key="1">
    <citation type="submission" date="2016-12" db="EMBL/GenBank/DDBJ databases">
        <title>Complete Genome Sequence of Beggiatoa leptomitiformis D-401.</title>
        <authorList>
            <person name="Fomenkov A."/>
            <person name="Vincze T."/>
            <person name="Grabovich M."/>
            <person name="Anton B.P."/>
            <person name="Dubinina G."/>
            <person name="Orlova M."/>
            <person name="Belousova E."/>
            <person name="Roberts R.J."/>
        </authorList>
    </citation>
    <scope>NUCLEOTIDE SEQUENCE [LARGE SCALE GENOMIC DNA]</scope>
    <source>
        <strain evidence="2">D-401</strain>
    </source>
</reference>
<organism evidence="1 2">
    <name type="scientific">Beggiatoa leptomitoformis</name>
    <dbReference type="NCBI Taxonomy" id="288004"/>
    <lineage>
        <taxon>Bacteria</taxon>
        <taxon>Pseudomonadati</taxon>
        <taxon>Pseudomonadota</taxon>
        <taxon>Gammaproteobacteria</taxon>
        <taxon>Thiotrichales</taxon>
        <taxon>Thiotrichaceae</taxon>
        <taxon>Beggiatoa</taxon>
    </lineage>
</organism>
<evidence type="ECO:0000313" key="2">
    <source>
        <dbReference type="Proteomes" id="UP000234271"/>
    </source>
</evidence>
<dbReference type="RefSeq" id="WP_083991507.1">
    <property type="nucleotide sequence ID" value="NZ_CP012373.2"/>
</dbReference>
<protein>
    <recommendedName>
        <fullName evidence="3">Transposase</fullName>
    </recommendedName>
</protein>
<name>A0A650GRL1_9GAMM</name>
<dbReference type="AlphaFoldDB" id="A0A650GRL1"/>
<accession>A0A650GRL1</accession>
<keyword evidence="2" id="KW-1185">Reference proteome</keyword>
<sequence length="45" mass="5304">MLNCPSCKQRIERFNNMLRPCVSRLVRKTLSFSRACHQIVKNVIL</sequence>
<evidence type="ECO:0008006" key="3">
    <source>
        <dbReference type="Google" id="ProtNLM"/>
    </source>
</evidence>
<dbReference type="GO" id="GO:0003677">
    <property type="term" value="F:DNA binding"/>
    <property type="evidence" value="ECO:0007669"/>
    <property type="project" value="InterPro"/>
</dbReference>
<dbReference type="Proteomes" id="UP000234271">
    <property type="component" value="Chromosome"/>
</dbReference>
<dbReference type="OrthoDB" id="528683at2"/>
<gene>
    <name evidence="1" type="ORF">BLE401_12630</name>
</gene>